<comment type="cofactor">
    <cofactor evidence="1">
        <name>FAD</name>
        <dbReference type="ChEBI" id="CHEBI:57692"/>
    </cofactor>
</comment>
<keyword evidence="4" id="KW-0274">FAD</keyword>
<comment type="function">
    <text evidence="7">Involved in the assimilation of dimethylsulphoniopropionate (DMSP), an important compound in the fixation of carbon in marine phytoplankton, by mediating the conversion of 3-(methylthio)propanoyl-CoA (MMPA-CoA) to 3-(methylthio)acryloyl-CoA (MTA-CoA).</text>
</comment>
<evidence type="ECO:0000256" key="1">
    <source>
        <dbReference type="ARBA" id="ARBA00001974"/>
    </source>
</evidence>
<evidence type="ECO:0000256" key="7">
    <source>
        <dbReference type="ARBA" id="ARBA00058683"/>
    </source>
</evidence>
<feature type="domain" description="Acyl-CoA dehydrogenase/oxidase N-terminal" evidence="12">
    <location>
        <begin position="42"/>
        <end position="159"/>
    </location>
</feature>
<dbReference type="PANTHER" id="PTHR42803:SF1">
    <property type="entry name" value="BROAD-SPECIFICITY LINEAR ACYL-COA DEHYDROGENASE FADE5"/>
    <property type="match status" value="1"/>
</dbReference>
<protein>
    <recommendedName>
        <fullName evidence="9">3-methylmercaptopropionyl-CoA dehydrogenase</fullName>
        <ecNumber evidence="8">1.3.99.41</ecNumber>
    </recommendedName>
</protein>
<dbReference type="Pfam" id="PF12806">
    <property type="entry name" value="Acyl-CoA_dh_C"/>
    <property type="match status" value="1"/>
</dbReference>
<dbReference type="Pfam" id="PF00441">
    <property type="entry name" value="Acyl-CoA_dh_1"/>
    <property type="match status" value="1"/>
</dbReference>
<evidence type="ECO:0000256" key="5">
    <source>
        <dbReference type="ARBA" id="ARBA00023002"/>
    </source>
</evidence>
<evidence type="ECO:0000259" key="11">
    <source>
        <dbReference type="Pfam" id="PF02770"/>
    </source>
</evidence>
<dbReference type="AlphaFoldDB" id="A0A7Y0FG96"/>
<feature type="domain" description="Acyl-CoA dehydrogenase/oxidase C-terminal" evidence="10">
    <location>
        <begin position="338"/>
        <end position="459"/>
    </location>
</feature>
<keyword evidence="5" id="KW-0560">Oxidoreductase</keyword>
<evidence type="ECO:0000259" key="12">
    <source>
        <dbReference type="Pfam" id="PF02771"/>
    </source>
</evidence>
<feature type="domain" description="Acyl-CoA oxidase/dehydrogenase middle" evidence="11">
    <location>
        <begin position="164"/>
        <end position="279"/>
    </location>
</feature>
<dbReference type="Pfam" id="PF02771">
    <property type="entry name" value="Acyl-CoA_dh_N"/>
    <property type="match status" value="1"/>
</dbReference>
<sequence>MTSSYRAPLRDMRFVIDEWLNADTVWRNVPAWADLDSAMALQILEEAARFVGEQVAPLNGAGDLEGSHFDGTRVTMPAGFRESYRAYIDGGWPALAISAEAGGQGLPQLLEVALHEMLAAANHAWLMSPGLTHGASACLHAHGSESLKAHYLPKIASGEWLTTMCLTEPQAGTDLGLLRTKAVPDAEVRSELGDVFRISGSKIFITGGDHDLTDNIVHLVLARLPDAPAGTRGLSLFLVPKWVDHAGASEPMRNGVHCEGIEKKMGLKASPTCTMRFEHAFGWLIGEPHRGLAAMFVMMNAARLQVAMQGVAHAESAWQRAAAYAGERTQMRAVTTPADYVGDPAQPAPIALHPAMRRTLLDLRCVVEGERAIGFWIGQWLDIAAHHPDKHERAKADRFASLLTPVAKAFFTANGFAAASNALQVFGGYGYIHEYGIEQAVRDSRVSMLYEGTNQIQAIDLLVRKTIGDRGEKLCELLAHVREEADACQRAQALPEELAHAGQTLAALCTSAWQITEKLLEQGVADKELPYRVADDYLAMIGWLLLAYAWARTLRIAETVDTDENFYAEKRATARYFFDYRIAEFEHCRQLVEAGCRASLPFLSMETLNAH</sequence>
<dbReference type="FunFam" id="2.40.110.10:FF:000031">
    <property type="entry name" value="Acyl-CoA dehydrogenase, putative"/>
    <property type="match status" value="1"/>
</dbReference>
<dbReference type="Gene3D" id="2.40.110.10">
    <property type="entry name" value="Butyryl-CoA Dehydrogenase, subunit A, domain 2"/>
    <property type="match status" value="1"/>
</dbReference>
<organism evidence="14 15">
    <name type="scientific">Paraburkholderia antibiotica</name>
    <dbReference type="NCBI Taxonomy" id="2728839"/>
    <lineage>
        <taxon>Bacteria</taxon>
        <taxon>Pseudomonadati</taxon>
        <taxon>Pseudomonadota</taxon>
        <taxon>Betaproteobacteria</taxon>
        <taxon>Burkholderiales</taxon>
        <taxon>Burkholderiaceae</taxon>
        <taxon>Paraburkholderia</taxon>
    </lineage>
</organism>
<evidence type="ECO:0000256" key="6">
    <source>
        <dbReference type="ARBA" id="ARBA00051388"/>
    </source>
</evidence>
<dbReference type="Pfam" id="PF02770">
    <property type="entry name" value="Acyl-CoA_dh_M"/>
    <property type="match status" value="1"/>
</dbReference>
<keyword evidence="15" id="KW-1185">Reference proteome</keyword>
<dbReference type="InterPro" id="IPR046373">
    <property type="entry name" value="Acyl-CoA_Oxase/DH_mid-dom_sf"/>
</dbReference>
<dbReference type="EC" id="1.3.99.41" evidence="8"/>
<dbReference type="SUPFAM" id="SSF47203">
    <property type="entry name" value="Acyl-CoA dehydrogenase C-terminal domain-like"/>
    <property type="match status" value="1"/>
</dbReference>
<dbReference type="GO" id="GO:0050660">
    <property type="term" value="F:flavin adenine dinucleotide binding"/>
    <property type="evidence" value="ECO:0007669"/>
    <property type="project" value="InterPro"/>
</dbReference>
<dbReference type="InterPro" id="IPR006091">
    <property type="entry name" value="Acyl-CoA_Oxase/DH_mid-dom"/>
</dbReference>
<dbReference type="EMBL" id="JABBFZ010000025">
    <property type="protein sequence ID" value="NML34790.1"/>
    <property type="molecule type" value="Genomic_DNA"/>
</dbReference>
<proteinExistence type="inferred from homology"/>
<dbReference type="InterPro" id="IPR025878">
    <property type="entry name" value="Acyl-CoA_dh-like_C_dom"/>
</dbReference>
<dbReference type="Gene3D" id="1.20.140.10">
    <property type="entry name" value="Butyryl-CoA Dehydrogenase, subunit A, domain 3"/>
    <property type="match status" value="1"/>
</dbReference>
<evidence type="ECO:0000256" key="2">
    <source>
        <dbReference type="ARBA" id="ARBA00009347"/>
    </source>
</evidence>
<evidence type="ECO:0000256" key="4">
    <source>
        <dbReference type="ARBA" id="ARBA00022827"/>
    </source>
</evidence>
<evidence type="ECO:0000259" key="10">
    <source>
        <dbReference type="Pfam" id="PF00441"/>
    </source>
</evidence>
<name>A0A7Y0FG96_9BURK</name>
<dbReference type="InterPro" id="IPR052166">
    <property type="entry name" value="Diverse_Acyl-CoA_DH"/>
</dbReference>
<feature type="domain" description="Acetyl-CoA dehydrogenase-like C-terminal" evidence="13">
    <location>
        <begin position="485"/>
        <end position="598"/>
    </location>
</feature>
<dbReference type="RefSeq" id="WP_169500974.1">
    <property type="nucleotide sequence ID" value="NZ_JABBFZ010000025.1"/>
</dbReference>
<accession>A0A7Y0FG96</accession>
<dbReference type="GO" id="GO:0016627">
    <property type="term" value="F:oxidoreductase activity, acting on the CH-CH group of donors"/>
    <property type="evidence" value="ECO:0007669"/>
    <property type="project" value="InterPro"/>
</dbReference>
<evidence type="ECO:0000256" key="8">
    <source>
        <dbReference type="ARBA" id="ARBA00066694"/>
    </source>
</evidence>
<dbReference type="InterPro" id="IPR009100">
    <property type="entry name" value="AcylCoA_DH/oxidase_NM_dom_sf"/>
</dbReference>
<dbReference type="InterPro" id="IPR036250">
    <property type="entry name" value="AcylCo_DH-like_C"/>
</dbReference>
<comment type="caution">
    <text evidence="14">The sequence shown here is derived from an EMBL/GenBank/DDBJ whole genome shotgun (WGS) entry which is preliminary data.</text>
</comment>
<gene>
    <name evidence="14" type="ORF">HHL14_28680</name>
</gene>
<dbReference type="SUPFAM" id="SSF56645">
    <property type="entry name" value="Acyl-CoA dehydrogenase NM domain-like"/>
    <property type="match status" value="1"/>
</dbReference>
<dbReference type="PANTHER" id="PTHR42803">
    <property type="entry name" value="ACYL-COA DEHYDROGENASE"/>
    <property type="match status" value="1"/>
</dbReference>
<dbReference type="InterPro" id="IPR037069">
    <property type="entry name" value="AcylCoA_DH/ox_N_sf"/>
</dbReference>
<evidence type="ECO:0000259" key="13">
    <source>
        <dbReference type="Pfam" id="PF12806"/>
    </source>
</evidence>
<evidence type="ECO:0000256" key="3">
    <source>
        <dbReference type="ARBA" id="ARBA00022630"/>
    </source>
</evidence>
<comment type="similarity">
    <text evidence="2">Belongs to the acyl-CoA dehydrogenase family.</text>
</comment>
<reference evidence="14 15" key="1">
    <citation type="submission" date="2020-04" db="EMBL/GenBank/DDBJ databases">
        <title>Paraburkholderia sp. G-4-1-8 isolated from soil.</title>
        <authorList>
            <person name="Dahal R.H."/>
        </authorList>
    </citation>
    <scope>NUCLEOTIDE SEQUENCE [LARGE SCALE GENOMIC DNA]</scope>
    <source>
        <strain evidence="14 15">G-4-1-8</strain>
    </source>
</reference>
<evidence type="ECO:0000256" key="9">
    <source>
        <dbReference type="ARBA" id="ARBA00069043"/>
    </source>
</evidence>
<comment type="catalytic activity">
    <reaction evidence="6">
        <text>3-(methylsulfanyl)propanoyl-CoA + oxidized [electron-transfer flavoprotein] + H(+) = 3-(methylsulfanyl)acryloyl-CoA + reduced [electron-transfer flavoprotein]</text>
        <dbReference type="Rhea" id="RHEA:52612"/>
        <dbReference type="Rhea" id="RHEA-COMP:10685"/>
        <dbReference type="Rhea" id="RHEA-COMP:10686"/>
        <dbReference type="ChEBI" id="CHEBI:15378"/>
        <dbReference type="ChEBI" id="CHEBI:57692"/>
        <dbReference type="ChEBI" id="CHEBI:58307"/>
        <dbReference type="ChEBI" id="CHEBI:82815"/>
        <dbReference type="ChEBI" id="CHEBI:84994"/>
        <dbReference type="EC" id="1.3.99.41"/>
    </reaction>
    <physiologicalReaction direction="left-to-right" evidence="6">
        <dbReference type="Rhea" id="RHEA:52613"/>
    </physiologicalReaction>
</comment>
<evidence type="ECO:0000313" key="15">
    <source>
        <dbReference type="Proteomes" id="UP000583127"/>
    </source>
</evidence>
<dbReference type="Gene3D" id="1.10.540.10">
    <property type="entry name" value="Acyl-CoA dehydrogenase/oxidase, N-terminal domain"/>
    <property type="match status" value="1"/>
</dbReference>
<dbReference type="InterPro" id="IPR013786">
    <property type="entry name" value="AcylCoA_DH/ox_N"/>
</dbReference>
<keyword evidence="3" id="KW-0285">Flavoprotein</keyword>
<dbReference type="Proteomes" id="UP000583127">
    <property type="component" value="Unassembled WGS sequence"/>
</dbReference>
<evidence type="ECO:0000313" key="14">
    <source>
        <dbReference type="EMBL" id="NML34790.1"/>
    </source>
</evidence>
<dbReference type="InterPro" id="IPR009075">
    <property type="entry name" value="AcylCo_DH/oxidase_C"/>
</dbReference>